<evidence type="ECO:0000259" key="2">
    <source>
        <dbReference type="Pfam" id="PF00496"/>
    </source>
</evidence>
<feature type="chain" id="PRO_5011518880" evidence="1">
    <location>
        <begin position="27"/>
        <end position="538"/>
    </location>
</feature>
<dbReference type="EMBL" id="FNOK01000024">
    <property type="protein sequence ID" value="SDY31547.1"/>
    <property type="molecule type" value="Genomic_DNA"/>
</dbReference>
<dbReference type="GO" id="GO:0015833">
    <property type="term" value="P:peptide transport"/>
    <property type="evidence" value="ECO:0007669"/>
    <property type="project" value="TreeGrafter"/>
</dbReference>
<keyword evidence="1" id="KW-0732">Signal</keyword>
<dbReference type="RefSeq" id="WP_093269106.1">
    <property type="nucleotide sequence ID" value="NZ_FNOK01000024.1"/>
</dbReference>
<dbReference type="STRING" id="418495.SAMN05216215_102429"/>
<gene>
    <name evidence="3" type="ORF">SAMN05216215_102429</name>
</gene>
<name>A0A1H3IVF2_9PSEU</name>
<dbReference type="GO" id="GO:1904680">
    <property type="term" value="F:peptide transmembrane transporter activity"/>
    <property type="evidence" value="ECO:0007669"/>
    <property type="project" value="TreeGrafter"/>
</dbReference>
<dbReference type="PROSITE" id="PS51257">
    <property type="entry name" value="PROKAR_LIPOPROTEIN"/>
    <property type="match status" value="1"/>
</dbReference>
<dbReference type="AlphaFoldDB" id="A0A1H3IVF2"/>
<reference evidence="4" key="1">
    <citation type="submission" date="2016-10" db="EMBL/GenBank/DDBJ databases">
        <authorList>
            <person name="Varghese N."/>
            <person name="Submissions S."/>
        </authorList>
    </citation>
    <scope>NUCLEOTIDE SEQUENCE [LARGE SCALE GENOMIC DNA]</scope>
    <source>
        <strain evidence="4">CGMCC 4.3530</strain>
    </source>
</reference>
<dbReference type="PIRSF" id="PIRSF002741">
    <property type="entry name" value="MppA"/>
    <property type="match status" value="1"/>
</dbReference>
<proteinExistence type="predicted"/>
<dbReference type="SUPFAM" id="SSF53850">
    <property type="entry name" value="Periplasmic binding protein-like II"/>
    <property type="match status" value="1"/>
</dbReference>
<feature type="signal peptide" evidence="1">
    <location>
        <begin position="1"/>
        <end position="26"/>
    </location>
</feature>
<dbReference type="Pfam" id="PF00496">
    <property type="entry name" value="SBP_bac_5"/>
    <property type="match status" value="1"/>
</dbReference>
<dbReference type="Gene3D" id="3.10.105.10">
    <property type="entry name" value="Dipeptide-binding Protein, Domain 3"/>
    <property type="match status" value="1"/>
</dbReference>
<keyword evidence="4" id="KW-1185">Reference proteome</keyword>
<dbReference type="PANTHER" id="PTHR30290">
    <property type="entry name" value="PERIPLASMIC BINDING COMPONENT OF ABC TRANSPORTER"/>
    <property type="match status" value="1"/>
</dbReference>
<accession>A0A1H3IVF2</accession>
<dbReference type="InterPro" id="IPR030678">
    <property type="entry name" value="Peptide/Ni-bd"/>
</dbReference>
<dbReference type="GO" id="GO:0043190">
    <property type="term" value="C:ATP-binding cassette (ABC) transporter complex"/>
    <property type="evidence" value="ECO:0007669"/>
    <property type="project" value="InterPro"/>
</dbReference>
<dbReference type="Proteomes" id="UP000199529">
    <property type="component" value="Unassembled WGS sequence"/>
</dbReference>
<dbReference type="PANTHER" id="PTHR30290:SF83">
    <property type="entry name" value="ABC TRANSPORTER SUBSTRATE-BINDING PROTEIN"/>
    <property type="match status" value="1"/>
</dbReference>
<dbReference type="GO" id="GO:0042597">
    <property type="term" value="C:periplasmic space"/>
    <property type="evidence" value="ECO:0007669"/>
    <property type="project" value="UniProtKB-ARBA"/>
</dbReference>
<evidence type="ECO:0000313" key="3">
    <source>
        <dbReference type="EMBL" id="SDY31547.1"/>
    </source>
</evidence>
<organism evidence="3 4">
    <name type="scientific">Saccharopolyspora shandongensis</name>
    <dbReference type="NCBI Taxonomy" id="418495"/>
    <lineage>
        <taxon>Bacteria</taxon>
        <taxon>Bacillati</taxon>
        <taxon>Actinomycetota</taxon>
        <taxon>Actinomycetes</taxon>
        <taxon>Pseudonocardiales</taxon>
        <taxon>Pseudonocardiaceae</taxon>
        <taxon>Saccharopolyspora</taxon>
    </lineage>
</organism>
<evidence type="ECO:0000313" key="4">
    <source>
        <dbReference type="Proteomes" id="UP000199529"/>
    </source>
</evidence>
<dbReference type="InterPro" id="IPR000914">
    <property type="entry name" value="SBP_5_dom"/>
</dbReference>
<evidence type="ECO:0000256" key="1">
    <source>
        <dbReference type="SAM" id="SignalP"/>
    </source>
</evidence>
<protein>
    <submittedName>
        <fullName evidence="3">Peptide/nickel transport system substrate-binding protein/oligopeptide transport system substrate-binding protein</fullName>
    </submittedName>
</protein>
<dbReference type="OrthoDB" id="9046151at2"/>
<feature type="domain" description="Solute-binding protein family 5" evidence="2">
    <location>
        <begin position="81"/>
        <end position="454"/>
    </location>
</feature>
<dbReference type="Gene3D" id="3.90.76.10">
    <property type="entry name" value="Dipeptide-binding Protein, Domain 1"/>
    <property type="match status" value="1"/>
</dbReference>
<sequence length="538" mass="58787">MPQKLRRRLVLAAGMCLALLTSCGMPDTDTDAGRVLRVAQYPDPPELNSQQQTGSQVYMGLCEPLTGLGFARAGDLRMRGAESVRTTDGLVWTIELRPGRTFHNGEPITAQTYADTWNAVSYGPNAYKASSTFSVIDGFDEVNADQPERDTLRGLAVLGPLTLQVTLRQPNYDFPKIIASYSACPIPKEGLADQTAYSQAPIGNGPYRFVRWDRNEKIVLQRWHDYQGEVPPGAAEEIHFKIYQSQDTAYRDVQAGQLDVLRNLPGGLLNDARNQLGDSGLFAIPQQRQITQMLMPQYVESLRDPRLRKAISLSIDRDAMAGALLRGSATPARSLLVEAVGAPYQADACTACRYDPDEARRLVAEAGGFREPVVIWYANTGGGGGTEMSQIALAISNALRQELGAEVKLKPVLPAQLTQAEISGELTGPALSLWGDIYPSPDQYLGMFRKGGDGYEYTRYDNPAASELINQALGTGDELEAARLWQRAEDLILDDMPAIPLYYPAIYAAHAPCATPVTLGGDLQYYLTEFECGPGREG</sequence>
<dbReference type="InterPro" id="IPR039424">
    <property type="entry name" value="SBP_5"/>
</dbReference>
<dbReference type="Gene3D" id="3.40.190.10">
    <property type="entry name" value="Periplasmic binding protein-like II"/>
    <property type="match status" value="1"/>
</dbReference>
<dbReference type="CDD" id="cd00995">
    <property type="entry name" value="PBP2_NikA_DppA_OppA_like"/>
    <property type="match status" value="1"/>
</dbReference>